<protein>
    <recommendedName>
        <fullName evidence="1">DUF397 domain-containing protein</fullName>
    </recommendedName>
</protein>
<proteinExistence type="predicted"/>
<dbReference type="InterPro" id="IPR007278">
    <property type="entry name" value="DUF397"/>
</dbReference>
<evidence type="ECO:0000313" key="3">
    <source>
        <dbReference type="Proteomes" id="UP001231675"/>
    </source>
</evidence>
<dbReference type="GeneID" id="91550895"/>
<keyword evidence="3" id="KW-1185">Reference proteome</keyword>
<organism evidence="2 3">
    <name type="scientific">Streptomyces griseoviridis</name>
    <dbReference type="NCBI Taxonomy" id="45398"/>
    <lineage>
        <taxon>Bacteria</taxon>
        <taxon>Bacillati</taxon>
        <taxon>Actinomycetota</taxon>
        <taxon>Actinomycetes</taxon>
        <taxon>Kitasatosporales</taxon>
        <taxon>Streptomycetaceae</taxon>
        <taxon>Streptomyces</taxon>
    </lineage>
</organism>
<accession>A0ABT9LCL5</accession>
<feature type="domain" description="DUF397" evidence="1">
    <location>
        <begin position="13"/>
        <end position="64"/>
    </location>
</feature>
<comment type="caution">
    <text evidence="2">The sequence shown here is derived from an EMBL/GenBank/DDBJ whole genome shotgun (WGS) entry which is preliminary data.</text>
</comment>
<evidence type="ECO:0000259" key="1">
    <source>
        <dbReference type="Pfam" id="PF04149"/>
    </source>
</evidence>
<dbReference type="Pfam" id="PF04149">
    <property type="entry name" value="DUF397"/>
    <property type="match status" value="1"/>
</dbReference>
<reference evidence="2 3" key="1">
    <citation type="submission" date="2023-07" db="EMBL/GenBank/DDBJ databases">
        <title>Sequencing the genomes of 1000 actinobacteria strains.</title>
        <authorList>
            <person name="Klenk H.-P."/>
        </authorList>
    </citation>
    <scope>NUCLEOTIDE SEQUENCE [LARGE SCALE GENOMIC DNA]</scope>
    <source>
        <strain evidence="2 3">DSM 40229</strain>
    </source>
</reference>
<name>A0ABT9LCL5_STRGD</name>
<gene>
    <name evidence="2" type="ORF">J2S47_001954</name>
</gene>
<sequence>MSLKPLAGDGTDLEWFKSSHSNPDGAACVEVACTPGTLHVRDSKLPQGPQLAFRAQQWAAFVSYAADH</sequence>
<dbReference type="Proteomes" id="UP001231675">
    <property type="component" value="Unassembled WGS sequence"/>
</dbReference>
<dbReference type="RefSeq" id="WP_189413246.1">
    <property type="nucleotide sequence ID" value="NZ_BMSM01000001.1"/>
</dbReference>
<evidence type="ECO:0000313" key="2">
    <source>
        <dbReference type="EMBL" id="MDP9681452.1"/>
    </source>
</evidence>
<dbReference type="EMBL" id="JAURUD010000001">
    <property type="protein sequence ID" value="MDP9681452.1"/>
    <property type="molecule type" value="Genomic_DNA"/>
</dbReference>